<sequence>MRMKVSPGGHYDEFPDSPSHVEFINDLRDVECVLTSMNMITWIKFNQRPCLLNYLESKVPFVGYDSILQLVRRFCQRHGFSRQRPGKSKKNQGDLAETRGEFANTSIVQRLW</sequence>
<evidence type="ECO:0000313" key="5">
    <source>
        <dbReference type="Proteomes" id="UP000265716"/>
    </source>
</evidence>
<dbReference type="Proteomes" id="UP000266239">
    <property type="component" value="Unassembled WGS sequence"/>
</dbReference>
<evidence type="ECO:0000313" key="3">
    <source>
        <dbReference type="EMBL" id="RHY53436.1"/>
    </source>
</evidence>
<dbReference type="EMBL" id="QUTC01006202">
    <property type="protein sequence ID" value="RHY53436.1"/>
    <property type="molecule type" value="Genomic_DNA"/>
</dbReference>
<protein>
    <submittedName>
        <fullName evidence="3">Uncharacterized protein</fullName>
    </submittedName>
</protein>
<reference evidence="5 6" key="1">
    <citation type="submission" date="2018-08" db="EMBL/GenBank/DDBJ databases">
        <title>Aphanomyces genome sequencing and annotation.</title>
        <authorList>
            <person name="Minardi D."/>
            <person name="Oidtmann B."/>
            <person name="Van Der Giezen M."/>
            <person name="Studholme D.J."/>
        </authorList>
    </citation>
    <scope>NUCLEOTIDE SEQUENCE [LARGE SCALE GENOMIC DNA]</scope>
    <source>
        <strain evidence="2 7">D2</strain>
        <strain evidence="4 8">FDL457</strain>
        <strain evidence="3 5">SA</strain>
        <strain evidence="1 6">Yx</strain>
    </source>
</reference>
<proteinExistence type="predicted"/>
<organism evidence="3 5">
    <name type="scientific">Aphanomyces astaci</name>
    <name type="common">Crayfish plague agent</name>
    <dbReference type="NCBI Taxonomy" id="112090"/>
    <lineage>
        <taxon>Eukaryota</taxon>
        <taxon>Sar</taxon>
        <taxon>Stramenopiles</taxon>
        <taxon>Oomycota</taxon>
        <taxon>Saprolegniomycetes</taxon>
        <taxon>Saprolegniales</taxon>
        <taxon>Verrucalvaceae</taxon>
        <taxon>Aphanomyces</taxon>
    </lineage>
</organism>
<evidence type="ECO:0000313" key="1">
    <source>
        <dbReference type="EMBL" id="RHY24178.1"/>
    </source>
</evidence>
<name>A0A397D0J3_APHAT</name>
<evidence type="ECO:0000313" key="2">
    <source>
        <dbReference type="EMBL" id="RHY44970.1"/>
    </source>
</evidence>
<accession>A0A397D0J3</accession>
<dbReference type="Proteomes" id="UP000266643">
    <property type="component" value="Unassembled WGS sequence"/>
</dbReference>
<gene>
    <name evidence="1" type="ORF">DYB25_007713</name>
    <name evidence="4" type="ORF">DYB26_009890</name>
    <name evidence="2" type="ORF">DYB30_012577</name>
    <name evidence="3" type="ORF">DYB38_005506</name>
</gene>
<dbReference type="Proteomes" id="UP000286510">
    <property type="component" value="Unassembled WGS sequence"/>
</dbReference>
<dbReference type="AlphaFoldDB" id="A0A397D0J3"/>
<evidence type="ECO:0000313" key="7">
    <source>
        <dbReference type="Proteomes" id="UP000266643"/>
    </source>
</evidence>
<evidence type="ECO:0000313" key="4">
    <source>
        <dbReference type="EMBL" id="RHZ16290.1"/>
    </source>
</evidence>
<evidence type="ECO:0000313" key="8">
    <source>
        <dbReference type="Proteomes" id="UP000286510"/>
    </source>
</evidence>
<comment type="caution">
    <text evidence="3">The sequence shown here is derived from an EMBL/GenBank/DDBJ whole genome shotgun (WGS) entry which is preliminary data.</text>
</comment>
<dbReference type="Proteomes" id="UP000265716">
    <property type="component" value="Unassembled WGS sequence"/>
</dbReference>
<dbReference type="EMBL" id="QUTA01003295">
    <property type="protein sequence ID" value="RHY24178.1"/>
    <property type="molecule type" value="Genomic_DNA"/>
</dbReference>
<evidence type="ECO:0000313" key="6">
    <source>
        <dbReference type="Proteomes" id="UP000266239"/>
    </source>
</evidence>
<dbReference type="EMBL" id="QUTF01013743">
    <property type="protein sequence ID" value="RHZ16290.1"/>
    <property type="molecule type" value="Genomic_DNA"/>
</dbReference>
<dbReference type="EMBL" id="QUTD01008749">
    <property type="protein sequence ID" value="RHY44970.1"/>
    <property type="molecule type" value="Genomic_DNA"/>
</dbReference>